<dbReference type="PANTHER" id="PTHR22954:SF3">
    <property type="entry name" value="PROTEIN CBG08539"/>
    <property type="match status" value="1"/>
</dbReference>
<dbReference type="InterPro" id="IPR005312">
    <property type="entry name" value="DUF1759"/>
</dbReference>
<organism evidence="1 2">
    <name type="scientific">Trichonephila clavipes</name>
    <name type="common">Golden silk orbweaver</name>
    <name type="synonym">Nephila clavipes</name>
    <dbReference type="NCBI Taxonomy" id="2585209"/>
    <lineage>
        <taxon>Eukaryota</taxon>
        <taxon>Metazoa</taxon>
        <taxon>Ecdysozoa</taxon>
        <taxon>Arthropoda</taxon>
        <taxon>Chelicerata</taxon>
        <taxon>Arachnida</taxon>
        <taxon>Araneae</taxon>
        <taxon>Araneomorphae</taxon>
        <taxon>Entelegynae</taxon>
        <taxon>Araneoidea</taxon>
        <taxon>Nephilidae</taxon>
        <taxon>Trichonephila</taxon>
    </lineage>
</organism>
<name>A0A8X7BGG8_TRICX</name>
<protein>
    <submittedName>
        <fullName evidence="1">DUF1758 domain-containing protein</fullName>
    </submittedName>
</protein>
<dbReference type="AlphaFoldDB" id="A0A8X7BGG8"/>
<dbReference type="EMBL" id="BMAU01021392">
    <property type="protein sequence ID" value="GFY30258.1"/>
    <property type="molecule type" value="Genomic_DNA"/>
</dbReference>
<evidence type="ECO:0000313" key="2">
    <source>
        <dbReference type="Proteomes" id="UP000887159"/>
    </source>
</evidence>
<dbReference type="PANTHER" id="PTHR22954">
    <property type="entry name" value="RETROVIRAL PROTEASE-RELATED"/>
    <property type="match status" value="1"/>
</dbReference>
<reference evidence="1" key="1">
    <citation type="submission" date="2020-08" db="EMBL/GenBank/DDBJ databases">
        <title>Multicomponent nature underlies the extraordinary mechanical properties of spider dragline silk.</title>
        <authorList>
            <person name="Kono N."/>
            <person name="Nakamura H."/>
            <person name="Mori M."/>
            <person name="Yoshida Y."/>
            <person name="Ohtoshi R."/>
            <person name="Malay A.D."/>
            <person name="Moran D.A.P."/>
            <person name="Tomita M."/>
            <person name="Numata K."/>
            <person name="Arakawa K."/>
        </authorList>
    </citation>
    <scope>NUCLEOTIDE SEQUENCE</scope>
</reference>
<keyword evidence="2" id="KW-1185">Reference proteome</keyword>
<accession>A0A8X7BGG8</accession>
<proteinExistence type="predicted"/>
<gene>
    <name evidence="1" type="primary">AVEN_18540_1</name>
    <name evidence="1" type="ORF">TNCV_4065091</name>
</gene>
<dbReference type="Proteomes" id="UP000887159">
    <property type="component" value="Unassembled WGS sequence"/>
</dbReference>
<evidence type="ECO:0000313" key="1">
    <source>
        <dbReference type="EMBL" id="GFY30258.1"/>
    </source>
</evidence>
<sequence>MEYFVKKRSPLRASFTKTNKSLMSLFDDENIELNYVKIKLATLEHISADLTTLDNEILGLALSADVNGKSYSDDFESVEEYKIKYDEAIVCVNSFIESKSQPNVNILSNENSKIKLPKLELMKFGGEVKEWLCFWSQFKRIHKHKYMELEDKFQYLIQCMSPGTIAKEIIDGFPSTAENYTKAIESLKARFGHEELLVEYYVHELLTLVVQNVTKSKLSITQLYDTLESHLRSLESIRMTSDKYSVMLFLLVESCIPEDILRVWLRNSVSEEKSYSARLTQLLNFLRAEVEGEEHITLAKSDQPIICGSIPSLQKGPWTLELAERGIHITDIDCVNS</sequence>
<dbReference type="Pfam" id="PF03564">
    <property type="entry name" value="DUF1759"/>
    <property type="match status" value="1"/>
</dbReference>
<comment type="caution">
    <text evidence="1">The sequence shown here is derived from an EMBL/GenBank/DDBJ whole genome shotgun (WGS) entry which is preliminary data.</text>
</comment>